<accession>A0ABS8SVD3</accession>
<feature type="region of interest" description="Disordered" evidence="1">
    <location>
        <begin position="1"/>
        <end position="30"/>
    </location>
</feature>
<keyword evidence="3" id="KW-1185">Reference proteome</keyword>
<dbReference type="EMBL" id="JACEIK010000852">
    <property type="protein sequence ID" value="MCD7462986.1"/>
    <property type="molecule type" value="Genomic_DNA"/>
</dbReference>
<gene>
    <name evidence="2" type="ORF">HAX54_049751</name>
</gene>
<evidence type="ECO:0000313" key="2">
    <source>
        <dbReference type="EMBL" id="MCD7462986.1"/>
    </source>
</evidence>
<feature type="non-terminal residue" evidence="2">
    <location>
        <position position="70"/>
    </location>
</feature>
<sequence length="70" mass="8168">MTEKLTSRHSSDSGLNVRHLDDGPSLALPRSSPFRLWATKVLMDRQGDHHLGQKFRPFWLRKDRGQTNRQ</sequence>
<reference evidence="2 3" key="1">
    <citation type="journal article" date="2021" name="BMC Genomics">
        <title>Datura genome reveals duplications of psychoactive alkaloid biosynthetic genes and high mutation rate following tissue culture.</title>
        <authorList>
            <person name="Rajewski A."/>
            <person name="Carter-House D."/>
            <person name="Stajich J."/>
            <person name="Litt A."/>
        </authorList>
    </citation>
    <scope>NUCLEOTIDE SEQUENCE [LARGE SCALE GENOMIC DNA]</scope>
    <source>
        <strain evidence="2">AR-01</strain>
    </source>
</reference>
<name>A0ABS8SVD3_DATST</name>
<proteinExistence type="predicted"/>
<evidence type="ECO:0000313" key="3">
    <source>
        <dbReference type="Proteomes" id="UP000823775"/>
    </source>
</evidence>
<dbReference type="Proteomes" id="UP000823775">
    <property type="component" value="Unassembled WGS sequence"/>
</dbReference>
<feature type="compositionally biased region" description="Basic and acidic residues" evidence="1">
    <location>
        <begin position="1"/>
        <end position="11"/>
    </location>
</feature>
<comment type="caution">
    <text evidence="2">The sequence shown here is derived from an EMBL/GenBank/DDBJ whole genome shotgun (WGS) entry which is preliminary data.</text>
</comment>
<organism evidence="2 3">
    <name type="scientific">Datura stramonium</name>
    <name type="common">Jimsonweed</name>
    <name type="synonym">Common thornapple</name>
    <dbReference type="NCBI Taxonomy" id="4076"/>
    <lineage>
        <taxon>Eukaryota</taxon>
        <taxon>Viridiplantae</taxon>
        <taxon>Streptophyta</taxon>
        <taxon>Embryophyta</taxon>
        <taxon>Tracheophyta</taxon>
        <taxon>Spermatophyta</taxon>
        <taxon>Magnoliopsida</taxon>
        <taxon>eudicotyledons</taxon>
        <taxon>Gunneridae</taxon>
        <taxon>Pentapetalae</taxon>
        <taxon>asterids</taxon>
        <taxon>lamiids</taxon>
        <taxon>Solanales</taxon>
        <taxon>Solanaceae</taxon>
        <taxon>Solanoideae</taxon>
        <taxon>Datureae</taxon>
        <taxon>Datura</taxon>
    </lineage>
</organism>
<protein>
    <submittedName>
        <fullName evidence="2">Uncharacterized protein</fullName>
    </submittedName>
</protein>
<evidence type="ECO:0000256" key="1">
    <source>
        <dbReference type="SAM" id="MobiDB-lite"/>
    </source>
</evidence>